<dbReference type="SUPFAM" id="SSF53697">
    <property type="entry name" value="SIS domain"/>
    <property type="match status" value="1"/>
</dbReference>
<name>A0A0V8QGJ6_9FIRM</name>
<keyword evidence="3" id="KW-0804">Transcription</keyword>
<keyword evidence="7" id="KW-1185">Reference proteome</keyword>
<feature type="domain" description="SIS" evidence="5">
    <location>
        <begin position="117"/>
        <end position="257"/>
    </location>
</feature>
<dbReference type="InterPro" id="IPR009057">
    <property type="entry name" value="Homeodomain-like_sf"/>
</dbReference>
<dbReference type="PROSITE" id="PS51071">
    <property type="entry name" value="HTH_RPIR"/>
    <property type="match status" value="1"/>
</dbReference>
<dbReference type="InterPro" id="IPR000281">
    <property type="entry name" value="HTH_RpiR"/>
</dbReference>
<evidence type="ECO:0000313" key="6">
    <source>
        <dbReference type="EMBL" id="KSV59580.1"/>
    </source>
</evidence>
<gene>
    <name evidence="6" type="ORF">ASU35_00890</name>
</gene>
<dbReference type="SUPFAM" id="SSF46689">
    <property type="entry name" value="Homeodomain-like"/>
    <property type="match status" value="1"/>
</dbReference>
<feature type="domain" description="HTH rpiR-type" evidence="4">
    <location>
        <begin position="6"/>
        <end position="81"/>
    </location>
</feature>
<organism evidence="6 7">
    <name type="scientific">Acetivibrio ethanolgignens</name>
    <dbReference type="NCBI Taxonomy" id="290052"/>
    <lineage>
        <taxon>Bacteria</taxon>
        <taxon>Bacillati</taxon>
        <taxon>Bacillota</taxon>
        <taxon>Clostridia</taxon>
        <taxon>Eubacteriales</taxon>
        <taxon>Oscillospiraceae</taxon>
        <taxon>Acetivibrio</taxon>
    </lineage>
</organism>
<evidence type="ECO:0000259" key="4">
    <source>
        <dbReference type="PROSITE" id="PS51071"/>
    </source>
</evidence>
<protein>
    <submittedName>
        <fullName evidence="6">RpiR family transcriptional regulator</fullName>
    </submittedName>
</protein>
<evidence type="ECO:0000313" key="7">
    <source>
        <dbReference type="Proteomes" id="UP000054874"/>
    </source>
</evidence>
<dbReference type="OrthoDB" id="9762536at2"/>
<dbReference type="CDD" id="cd05013">
    <property type="entry name" value="SIS_RpiR"/>
    <property type="match status" value="1"/>
</dbReference>
<dbReference type="PANTHER" id="PTHR30514">
    <property type="entry name" value="GLUCOKINASE"/>
    <property type="match status" value="1"/>
</dbReference>
<dbReference type="InterPro" id="IPR046348">
    <property type="entry name" value="SIS_dom_sf"/>
</dbReference>
<dbReference type="GO" id="GO:1901135">
    <property type="term" value="P:carbohydrate derivative metabolic process"/>
    <property type="evidence" value="ECO:0007669"/>
    <property type="project" value="InterPro"/>
</dbReference>
<dbReference type="GO" id="GO:0003700">
    <property type="term" value="F:DNA-binding transcription factor activity"/>
    <property type="evidence" value="ECO:0007669"/>
    <property type="project" value="InterPro"/>
</dbReference>
<dbReference type="Pfam" id="PF01380">
    <property type="entry name" value="SIS"/>
    <property type="match status" value="1"/>
</dbReference>
<accession>A0A0V8QGJ6</accession>
<dbReference type="InterPro" id="IPR001347">
    <property type="entry name" value="SIS_dom"/>
</dbReference>
<dbReference type="InterPro" id="IPR036388">
    <property type="entry name" value="WH-like_DNA-bd_sf"/>
</dbReference>
<dbReference type="Gene3D" id="1.10.10.10">
    <property type="entry name" value="Winged helix-like DNA-binding domain superfamily/Winged helix DNA-binding domain"/>
    <property type="match status" value="1"/>
</dbReference>
<evidence type="ECO:0000259" key="5">
    <source>
        <dbReference type="PROSITE" id="PS51464"/>
    </source>
</evidence>
<dbReference type="InterPro" id="IPR035472">
    <property type="entry name" value="RpiR-like_SIS"/>
</dbReference>
<dbReference type="InterPro" id="IPR047640">
    <property type="entry name" value="RpiR-like"/>
</dbReference>
<dbReference type="RefSeq" id="WP_058352111.1">
    <property type="nucleotide sequence ID" value="NZ_CABMMD010000112.1"/>
</dbReference>
<dbReference type="EMBL" id="LNAM01000112">
    <property type="protein sequence ID" value="KSV59580.1"/>
    <property type="molecule type" value="Genomic_DNA"/>
</dbReference>
<comment type="caution">
    <text evidence="6">The sequence shown here is derived from an EMBL/GenBank/DDBJ whole genome shotgun (WGS) entry which is preliminary data.</text>
</comment>
<dbReference type="Pfam" id="PF01418">
    <property type="entry name" value="HTH_6"/>
    <property type="match status" value="1"/>
</dbReference>
<evidence type="ECO:0000256" key="2">
    <source>
        <dbReference type="ARBA" id="ARBA00023125"/>
    </source>
</evidence>
<dbReference type="PROSITE" id="PS51464">
    <property type="entry name" value="SIS"/>
    <property type="match status" value="1"/>
</dbReference>
<keyword evidence="2" id="KW-0238">DNA-binding</keyword>
<evidence type="ECO:0000256" key="3">
    <source>
        <dbReference type="ARBA" id="ARBA00023163"/>
    </source>
</evidence>
<dbReference type="Proteomes" id="UP000054874">
    <property type="component" value="Unassembled WGS sequence"/>
</dbReference>
<proteinExistence type="predicted"/>
<dbReference type="Gene3D" id="3.40.50.10490">
    <property type="entry name" value="Glucose-6-phosphate isomerase like protein, domain 1"/>
    <property type="match status" value="1"/>
</dbReference>
<dbReference type="GO" id="GO:0003677">
    <property type="term" value="F:DNA binding"/>
    <property type="evidence" value="ECO:0007669"/>
    <property type="project" value="UniProtKB-KW"/>
</dbReference>
<dbReference type="STRING" id="290052.ASU35_00890"/>
<sequence length="281" mass="32466">MAGYVKSIIPIIESKYDNFTQVEKCIADFFLKNRDNLDFSAKNIAELLFVSEASLSRFAKKCGFHGYREFIYQYEECLSESERKEAAASNTRTVLNIYQDILNKTYNLMDEGQVMRIVHYMNEAERVFVCGKGSSGLAASEMEVRFMRIGVDIDSLQDTDRMKMQAVFQDKYKLVFGISLSGETEEIIYLLQESYKRGAKTVLLTASNMTSFQEFCSEVVLVPSLKYLNHGNIISPQFPILVMIDILYYYYVNQDKYGKEILHDNTLRALKEGKRPQRMIE</sequence>
<dbReference type="GO" id="GO:0097367">
    <property type="term" value="F:carbohydrate derivative binding"/>
    <property type="evidence" value="ECO:0007669"/>
    <property type="project" value="InterPro"/>
</dbReference>
<reference evidence="6 7" key="1">
    <citation type="submission" date="2015-11" db="EMBL/GenBank/DDBJ databases">
        <title>Butyribacter intestini gen. nov., sp. nov., a butyric acid-producing bacterium of the family Lachnospiraceae isolated from the human faeces.</title>
        <authorList>
            <person name="Zou Y."/>
            <person name="Xue W."/>
            <person name="Luo G."/>
            <person name="Lv M."/>
        </authorList>
    </citation>
    <scope>NUCLEOTIDE SEQUENCE [LARGE SCALE GENOMIC DNA]</scope>
    <source>
        <strain evidence="6 7">ACET-33324</strain>
    </source>
</reference>
<dbReference type="PANTHER" id="PTHR30514:SF21">
    <property type="entry name" value="RPIR-FAMILY TRANSCRIPTIONAL REGULATOR"/>
    <property type="match status" value="1"/>
</dbReference>
<evidence type="ECO:0000256" key="1">
    <source>
        <dbReference type="ARBA" id="ARBA00023015"/>
    </source>
</evidence>
<dbReference type="AlphaFoldDB" id="A0A0V8QGJ6"/>
<keyword evidence="1" id="KW-0805">Transcription regulation</keyword>